<reference evidence="12 13" key="1">
    <citation type="submission" date="2006-09" db="EMBL/GenBank/DDBJ databases">
        <authorList>
            <person name="Emerson D."/>
            <person name="Ferriera S."/>
            <person name="Johnson J."/>
            <person name="Kravitz S."/>
            <person name="Halpern A."/>
            <person name="Remington K."/>
            <person name="Beeson K."/>
            <person name="Tran B."/>
            <person name="Rogers Y.-H."/>
            <person name="Friedman R."/>
            <person name="Venter J.C."/>
        </authorList>
    </citation>
    <scope>NUCLEOTIDE SEQUENCE [LARGE SCALE GENOMIC DNA]</scope>
    <source>
        <strain evidence="12 13">PV-1</strain>
    </source>
</reference>
<feature type="transmembrane region" description="Helical" evidence="9">
    <location>
        <begin position="118"/>
        <end position="141"/>
    </location>
</feature>
<comment type="caution">
    <text evidence="12">The sequence shown here is derived from an EMBL/GenBank/DDBJ whole genome shotgun (WGS) entry which is preliminary data.</text>
</comment>
<dbReference type="GO" id="GO:0005385">
    <property type="term" value="F:zinc ion transmembrane transporter activity"/>
    <property type="evidence" value="ECO:0007669"/>
    <property type="project" value="TreeGrafter"/>
</dbReference>
<dbReference type="OrthoDB" id="9809646at2"/>
<dbReference type="InterPro" id="IPR050681">
    <property type="entry name" value="CDF/SLC30A"/>
</dbReference>
<evidence type="ECO:0000256" key="1">
    <source>
        <dbReference type="ARBA" id="ARBA00004141"/>
    </source>
</evidence>
<evidence type="ECO:0000256" key="6">
    <source>
        <dbReference type="ARBA" id="ARBA00022989"/>
    </source>
</evidence>
<evidence type="ECO:0000256" key="3">
    <source>
        <dbReference type="ARBA" id="ARBA00022448"/>
    </source>
</evidence>
<name>Q0EWA1_9PROT</name>
<comment type="subcellular location">
    <subcellularLocation>
        <location evidence="1">Membrane</location>
        <topology evidence="1">Multi-pass membrane protein</topology>
    </subcellularLocation>
</comment>
<keyword evidence="8 9" id="KW-0472">Membrane</keyword>
<keyword evidence="7" id="KW-0406">Ion transport</keyword>
<dbReference type="EMBL" id="AATS01000021">
    <property type="protein sequence ID" value="EAU53570.1"/>
    <property type="molecule type" value="Genomic_DNA"/>
</dbReference>
<evidence type="ECO:0000256" key="9">
    <source>
        <dbReference type="SAM" id="Phobius"/>
    </source>
</evidence>
<evidence type="ECO:0000259" key="10">
    <source>
        <dbReference type="Pfam" id="PF01545"/>
    </source>
</evidence>
<gene>
    <name evidence="12" type="ORF">SPV1_02993</name>
</gene>
<dbReference type="InterPro" id="IPR002524">
    <property type="entry name" value="Cation_efflux"/>
</dbReference>
<dbReference type="SUPFAM" id="SSF161111">
    <property type="entry name" value="Cation efflux protein transmembrane domain-like"/>
    <property type="match status" value="1"/>
</dbReference>
<dbReference type="PANTHER" id="PTHR11562:SF17">
    <property type="entry name" value="RE54080P-RELATED"/>
    <property type="match status" value="1"/>
</dbReference>
<dbReference type="Pfam" id="PF01545">
    <property type="entry name" value="Cation_efflux"/>
    <property type="match status" value="1"/>
</dbReference>
<evidence type="ECO:0000256" key="7">
    <source>
        <dbReference type="ARBA" id="ARBA00023065"/>
    </source>
</evidence>
<dbReference type="InterPro" id="IPR058533">
    <property type="entry name" value="Cation_efflux_TM"/>
</dbReference>
<evidence type="ECO:0000313" key="13">
    <source>
        <dbReference type="Proteomes" id="UP000005297"/>
    </source>
</evidence>
<accession>Q0EWA1</accession>
<keyword evidence="6 9" id="KW-1133">Transmembrane helix</keyword>
<evidence type="ECO:0000259" key="11">
    <source>
        <dbReference type="Pfam" id="PF16916"/>
    </source>
</evidence>
<dbReference type="eggNOG" id="COG1230">
    <property type="taxonomic scope" value="Bacteria"/>
</dbReference>
<evidence type="ECO:0000256" key="5">
    <source>
        <dbReference type="ARBA" id="ARBA00022906"/>
    </source>
</evidence>
<keyword evidence="4 9" id="KW-0812">Transmembrane</keyword>
<sequence>MENHAHDHHGHSHGHHGHKLDLALGLTLLFAIVELIGGLISNSLALLADAAHMSSDVIALALAAFAGRLALKPAHSGMTYGYGRARVLSAQLNGFALWFLSGWITWEATGRLSAPPAVHGGMVIAIGAIGLIVNLVILTWLHGEHDINSRAAFWHVVGDALGSVAAVIAGVVIYFTGWMPIDPILSFLVAAILAWGGWRLIRETTAELMEAVPDAIDTEVVEACLKAVQGISDIHHIHLWKLPDGRMGMSAHVEIESMSEWDEILPLLLEKLRKQGVDHATLQPESSHLQGDCSPCNDHHC</sequence>
<dbReference type="Gene3D" id="1.20.1510.10">
    <property type="entry name" value="Cation efflux protein transmembrane domain"/>
    <property type="match status" value="1"/>
</dbReference>
<evidence type="ECO:0000256" key="8">
    <source>
        <dbReference type="ARBA" id="ARBA00023136"/>
    </source>
</evidence>
<organism evidence="12 13">
    <name type="scientific">Mariprofundus ferrooxydans PV-1</name>
    <dbReference type="NCBI Taxonomy" id="314345"/>
    <lineage>
        <taxon>Bacteria</taxon>
        <taxon>Pseudomonadati</taxon>
        <taxon>Pseudomonadota</taxon>
        <taxon>Candidatius Mariprofundia</taxon>
        <taxon>Mariprofundales</taxon>
        <taxon>Mariprofundaceae</taxon>
        <taxon>Mariprofundus</taxon>
    </lineage>
</organism>
<feature type="transmembrane region" description="Helical" evidence="9">
    <location>
        <begin position="20"/>
        <end position="40"/>
    </location>
</feature>
<keyword evidence="13" id="KW-1185">Reference proteome</keyword>
<feature type="transmembrane region" description="Helical" evidence="9">
    <location>
        <begin position="87"/>
        <end position="106"/>
    </location>
</feature>
<dbReference type="InterPro" id="IPR027470">
    <property type="entry name" value="Cation_efflux_CTD"/>
</dbReference>
<evidence type="ECO:0000256" key="4">
    <source>
        <dbReference type="ARBA" id="ARBA00022692"/>
    </source>
</evidence>
<keyword evidence="5" id="KW-0864">Zinc transport</keyword>
<dbReference type="Proteomes" id="UP000005297">
    <property type="component" value="Unassembled WGS sequence"/>
</dbReference>
<feature type="transmembrane region" description="Helical" evidence="9">
    <location>
        <begin position="153"/>
        <end position="177"/>
    </location>
</feature>
<dbReference type="InParanoid" id="Q0EWA1"/>
<keyword evidence="5" id="KW-0862">Zinc</keyword>
<dbReference type="FunCoup" id="Q0EWA1">
    <property type="interactions" value="205"/>
</dbReference>
<keyword evidence="3" id="KW-0813">Transport</keyword>
<dbReference type="NCBIfam" id="TIGR01297">
    <property type="entry name" value="CDF"/>
    <property type="match status" value="1"/>
</dbReference>
<dbReference type="STRING" id="314344.AL013_05660"/>
<dbReference type="GO" id="GO:0005886">
    <property type="term" value="C:plasma membrane"/>
    <property type="evidence" value="ECO:0007669"/>
    <property type="project" value="TreeGrafter"/>
</dbReference>
<dbReference type="AlphaFoldDB" id="Q0EWA1"/>
<dbReference type="HOGENOM" id="CLU_013430_0_0_0"/>
<feature type="transmembrane region" description="Helical" evidence="9">
    <location>
        <begin position="183"/>
        <end position="201"/>
    </location>
</feature>
<protein>
    <submittedName>
        <fullName evidence="12">Cation efflux transporter</fullName>
    </submittedName>
</protein>
<proteinExistence type="inferred from homology"/>
<dbReference type="InterPro" id="IPR027469">
    <property type="entry name" value="Cation_efflux_TMD_sf"/>
</dbReference>
<dbReference type="PANTHER" id="PTHR11562">
    <property type="entry name" value="CATION EFFLUX PROTEIN/ ZINC TRANSPORTER"/>
    <property type="match status" value="1"/>
</dbReference>
<evidence type="ECO:0000256" key="2">
    <source>
        <dbReference type="ARBA" id="ARBA00008873"/>
    </source>
</evidence>
<evidence type="ECO:0000313" key="12">
    <source>
        <dbReference type="EMBL" id="EAU53570.1"/>
    </source>
</evidence>
<feature type="domain" description="Cation efflux protein transmembrane" evidence="10">
    <location>
        <begin position="22"/>
        <end position="209"/>
    </location>
</feature>
<feature type="domain" description="Cation efflux protein cytoplasmic" evidence="11">
    <location>
        <begin position="213"/>
        <end position="285"/>
    </location>
</feature>
<dbReference type="Pfam" id="PF16916">
    <property type="entry name" value="ZT_dimer"/>
    <property type="match status" value="1"/>
</dbReference>
<dbReference type="RefSeq" id="WP_009850896.1">
    <property type="nucleotide sequence ID" value="NZ_DS022295.1"/>
</dbReference>
<comment type="similarity">
    <text evidence="2">Belongs to the cation diffusion facilitator (CDF) transporter (TC 2.A.4) family. SLC30A subfamily.</text>
</comment>